<evidence type="ECO:0000256" key="3">
    <source>
        <dbReference type="ARBA" id="ARBA00022813"/>
    </source>
</evidence>
<keyword evidence="7 10" id="KW-0456">Lyase</keyword>
<comment type="PTM">
    <text evidence="10">Is synthesized initially as an inactive proenzyme. Formation of the active enzyme involves a self-maturation process in which the active site pyruvoyl group is generated from an internal serine residue via an autocatalytic post-translational modification. Two non-identical subunits are generated from the proenzyme in this reaction, and the pyruvate is formed at the N-terminus of the alpha chain, which is derived from the carboxyl end of the proenzyme. The post-translation cleavage follows an unusual pathway, termed non-hydrolytic serinolysis, in which the side chain hydroxyl group of the serine supplies its oxygen atom to form the C-terminus of the beta chain, while the remainder of the serine residue undergoes an oxidative deamination to produce ammonia and the pyruvoyl group blocking the N-terminus of the alpha chain.</text>
</comment>
<keyword evidence="6 10" id="KW-0865">Zymogen</keyword>
<protein>
    <recommendedName>
        <fullName evidence="10">S-adenosylmethionine decarboxylase proenzyme</fullName>
        <shortName evidence="10">AdoMetDC</shortName>
        <shortName evidence="10">SAMDC</shortName>
        <ecNumber evidence="10">4.1.1.50</ecNumber>
    </recommendedName>
    <component>
        <recommendedName>
            <fullName evidence="10">S-adenosylmethionine decarboxylase beta chain</fullName>
        </recommendedName>
    </component>
    <component>
        <recommendedName>
            <fullName evidence="10">S-adenosylmethionine decarboxylase alpha chain</fullName>
        </recommendedName>
    </component>
</protein>
<feature type="site" description="Cleavage (non-hydrolytic); by autolysis" evidence="10">
    <location>
        <begin position="65"/>
        <end position="66"/>
    </location>
</feature>
<evidence type="ECO:0000256" key="2">
    <source>
        <dbReference type="ARBA" id="ARBA00022793"/>
    </source>
</evidence>
<comment type="catalytic activity">
    <reaction evidence="10">
        <text>S-adenosyl-L-methionine + H(+) = S-adenosyl 3-(methylsulfanyl)propylamine + CO2</text>
        <dbReference type="Rhea" id="RHEA:15981"/>
        <dbReference type="ChEBI" id="CHEBI:15378"/>
        <dbReference type="ChEBI" id="CHEBI:16526"/>
        <dbReference type="ChEBI" id="CHEBI:57443"/>
        <dbReference type="ChEBI" id="CHEBI:59789"/>
        <dbReference type="EC" id="4.1.1.50"/>
    </reaction>
</comment>
<dbReference type="InterPro" id="IPR016067">
    <property type="entry name" value="S-AdoMet_deCO2ase_core"/>
</dbReference>
<evidence type="ECO:0000256" key="7">
    <source>
        <dbReference type="ARBA" id="ARBA00023239"/>
    </source>
</evidence>
<dbReference type="Gene3D" id="3.30.360.110">
    <property type="entry name" value="S-adenosylmethionine decarboxylase domain"/>
    <property type="match status" value="1"/>
</dbReference>
<dbReference type="GO" id="GO:0008295">
    <property type="term" value="P:spermidine biosynthetic process"/>
    <property type="evidence" value="ECO:0007669"/>
    <property type="project" value="UniProtKB-UniRule"/>
</dbReference>
<name>A0AAX2J5K7_KINKI</name>
<evidence type="ECO:0000256" key="9">
    <source>
        <dbReference type="ARBA" id="ARBA00023317"/>
    </source>
</evidence>
<organism evidence="11 12">
    <name type="scientific">Kingella kingae</name>
    <dbReference type="NCBI Taxonomy" id="504"/>
    <lineage>
        <taxon>Bacteria</taxon>
        <taxon>Pseudomonadati</taxon>
        <taxon>Pseudomonadota</taxon>
        <taxon>Betaproteobacteria</taxon>
        <taxon>Neisseriales</taxon>
        <taxon>Neisseriaceae</taxon>
        <taxon>Kingella</taxon>
    </lineage>
</organism>
<evidence type="ECO:0000256" key="8">
    <source>
        <dbReference type="ARBA" id="ARBA00023270"/>
    </source>
</evidence>
<evidence type="ECO:0000256" key="10">
    <source>
        <dbReference type="HAMAP-Rule" id="MF_00464"/>
    </source>
</evidence>
<comment type="cofactor">
    <cofactor evidence="10">
        <name>pyruvate</name>
        <dbReference type="ChEBI" id="CHEBI:15361"/>
    </cofactor>
    <text evidence="10">Binds 1 pyruvoyl group covalently per subunit.</text>
</comment>
<gene>
    <name evidence="10 11" type="primary">speH</name>
    <name evidence="11" type="ORF">NCTC10529_01899</name>
</gene>
<keyword evidence="4 10" id="KW-0745">Spermidine biosynthesis</keyword>
<accession>A0AAX2J5K7</accession>
<evidence type="ECO:0000256" key="1">
    <source>
        <dbReference type="ARBA" id="ARBA00022691"/>
    </source>
</evidence>
<dbReference type="InterPro" id="IPR003826">
    <property type="entry name" value="AdoMetDC_fam_prok"/>
</dbReference>
<feature type="active site" description="Proton donor; for catalytic activity" evidence="10">
    <location>
        <position position="86"/>
    </location>
</feature>
<dbReference type="AlphaFoldDB" id="A0AAX2J5K7"/>
<dbReference type="SUPFAM" id="SSF56276">
    <property type="entry name" value="S-adenosylmethionine decarboxylase"/>
    <property type="match status" value="1"/>
</dbReference>
<dbReference type="Gene3D" id="3.30.160.750">
    <property type="match status" value="1"/>
</dbReference>
<evidence type="ECO:0000256" key="4">
    <source>
        <dbReference type="ARBA" id="ARBA00023066"/>
    </source>
</evidence>
<comment type="subunit">
    <text evidence="10">Heterotetramer of two alpha and two beta chains arranged as a dimer of alpha/beta heterodimers.</text>
</comment>
<evidence type="ECO:0000313" key="12">
    <source>
        <dbReference type="Proteomes" id="UP000248598"/>
    </source>
</evidence>
<dbReference type="RefSeq" id="WP_003787852.1">
    <property type="nucleotide sequence ID" value="NZ_CP091518.1"/>
</dbReference>
<comment type="similarity">
    <text evidence="10">Belongs to the prokaryotic AdoMetDC family. Type 1 subfamily.</text>
</comment>
<comment type="pathway">
    <text evidence="10">Amine and polyamine biosynthesis; S-adenosylmethioninamine biosynthesis; S-adenosylmethioninamine from S-adenosyl-L-methionine: step 1/1.</text>
</comment>
<feature type="chain" id="PRO_5043070769" description="S-adenosylmethionine decarboxylase alpha chain" evidence="10">
    <location>
        <begin position="66"/>
        <end position="129"/>
    </location>
</feature>
<evidence type="ECO:0000256" key="5">
    <source>
        <dbReference type="ARBA" id="ARBA00023115"/>
    </source>
</evidence>
<reference evidence="11 12" key="1">
    <citation type="submission" date="2018-06" db="EMBL/GenBank/DDBJ databases">
        <authorList>
            <consortium name="Pathogen Informatics"/>
            <person name="Doyle S."/>
        </authorList>
    </citation>
    <scope>NUCLEOTIDE SEQUENCE [LARGE SCALE GENOMIC DNA]</scope>
    <source>
        <strain evidence="11 12">NCTC10529</strain>
    </source>
</reference>
<dbReference type="InterPro" id="IPR017716">
    <property type="entry name" value="S-AdoMet_deCOase_pro-enz"/>
</dbReference>
<dbReference type="PANTHER" id="PTHR33866">
    <property type="entry name" value="S-ADENOSYLMETHIONINE DECARBOXYLASE PROENZYME"/>
    <property type="match status" value="1"/>
</dbReference>
<dbReference type="InterPro" id="IPR042286">
    <property type="entry name" value="AdoMetDC_C"/>
</dbReference>
<dbReference type="PANTHER" id="PTHR33866:SF2">
    <property type="entry name" value="S-ADENOSYLMETHIONINE DECARBOXYLASE PROENZYME"/>
    <property type="match status" value="1"/>
</dbReference>
<keyword evidence="3 10" id="KW-0068">Autocatalytic cleavage</keyword>
<proteinExistence type="inferred from homology"/>
<keyword evidence="1 10" id="KW-0949">S-adenosyl-L-methionine</keyword>
<dbReference type="EMBL" id="LS483426">
    <property type="protein sequence ID" value="SQH25686.1"/>
    <property type="molecule type" value="Genomic_DNA"/>
</dbReference>
<feature type="chain" id="PRO_5043070770" description="S-adenosylmethionine decarboxylase beta chain" evidence="10">
    <location>
        <begin position="1"/>
        <end position="65"/>
    </location>
</feature>
<keyword evidence="9 10" id="KW-0670">Pyruvate</keyword>
<evidence type="ECO:0000313" key="11">
    <source>
        <dbReference type="EMBL" id="SQH25686.1"/>
    </source>
</evidence>
<dbReference type="HAMAP" id="MF_00464">
    <property type="entry name" value="AdoMetDC_1"/>
    <property type="match status" value="1"/>
</dbReference>
<keyword evidence="5 10" id="KW-0620">Polyamine biosynthesis</keyword>
<keyword evidence="2 10" id="KW-0210">Decarboxylase</keyword>
<dbReference type="GO" id="GO:0004014">
    <property type="term" value="F:adenosylmethionine decarboxylase activity"/>
    <property type="evidence" value="ECO:0007669"/>
    <property type="project" value="UniProtKB-UniRule"/>
</dbReference>
<keyword evidence="8 10" id="KW-0704">Schiff base</keyword>
<dbReference type="Pfam" id="PF02675">
    <property type="entry name" value="AdoMet_dc"/>
    <property type="match status" value="1"/>
</dbReference>
<dbReference type="Proteomes" id="UP000248598">
    <property type="component" value="Chromosome 1"/>
</dbReference>
<dbReference type="EC" id="4.1.1.50" evidence="10"/>
<feature type="active site" description="Proton acceptor; for processing activity" evidence="10">
    <location>
        <position position="71"/>
    </location>
</feature>
<feature type="modified residue" description="Pyruvic acid (Ser); by autocatalysis" evidence="10">
    <location>
        <position position="66"/>
    </location>
</feature>
<dbReference type="GO" id="GO:0005829">
    <property type="term" value="C:cytosol"/>
    <property type="evidence" value="ECO:0007669"/>
    <property type="project" value="TreeGrafter"/>
</dbReference>
<sequence>MTAYFPGQHGLLDLYDCDAAILCQPSSLQRALHQAAQSVGATILFDHFHHFGAGGGVTGVLLLAESHISIHTWAEHRFAAADIFVCGELNPQPAIAVLQAALAAERVVWTQYARGEQIVQKVQAALVEL</sequence>
<dbReference type="GeneID" id="93263164"/>
<dbReference type="NCBIfam" id="TIGR03330">
    <property type="entry name" value="SAM_DCase_Bsu"/>
    <property type="match status" value="1"/>
</dbReference>
<evidence type="ECO:0000256" key="6">
    <source>
        <dbReference type="ARBA" id="ARBA00023145"/>
    </source>
</evidence>
<dbReference type="InterPro" id="IPR042284">
    <property type="entry name" value="AdoMetDC_N"/>
</dbReference>
<feature type="active site" description="Schiff-base intermediate with substrate; via pyruvic acid" evidence="10">
    <location>
        <position position="66"/>
    </location>
</feature>
<comment type="function">
    <text evidence="10">Catalyzes the decarboxylation of S-adenosylmethionine to S-adenosylmethioninamine (dcAdoMet), the propylamine donor required for the synthesis of the polyamines spermine and spermidine from the diamine putrescine.</text>
</comment>